<evidence type="ECO:0000256" key="1">
    <source>
        <dbReference type="SAM" id="Phobius"/>
    </source>
</evidence>
<protein>
    <recommendedName>
        <fullName evidence="4">Transmembrane protein</fullName>
    </recommendedName>
</protein>
<dbReference type="Proteomes" id="UP001466331">
    <property type="component" value="Unassembled WGS sequence"/>
</dbReference>
<accession>A0ABU9UEI8</accession>
<sequence length="198" mass="21900">MIGIFLADGKFFPVLDECSGGAKRLVISPVRENQERIVVSVVLRSESEERYLGSLTVESSCNEAIVEMLLRNGTIFTSLSCGDSVSRLKVFLDDSSSYSMPDLDMLSAEEKDALVDEMVVRGDVEDAGDFSEWEDDTVQKSRPWTYWVLLFAGVLLALTACLAIAYLVYVVFLRSEPAPPIVFSSSAFFFPVIVSLLL</sequence>
<proteinExistence type="predicted"/>
<keyword evidence="1" id="KW-1133">Transmembrane helix</keyword>
<name>A0ABU9UEI8_9SPIR</name>
<evidence type="ECO:0000313" key="2">
    <source>
        <dbReference type="EMBL" id="MEM5948385.1"/>
    </source>
</evidence>
<keyword evidence="1" id="KW-0472">Membrane</keyword>
<evidence type="ECO:0000313" key="3">
    <source>
        <dbReference type="Proteomes" id="UP001466331"/>
    </source>
</evidence>
<gene>
    <name evidence="2" type="ORF">WKV44_07490</name>
</gene>
<keyword evidence="3" id="KW-1185">Reference proteome</keyword>
<organism evidence="2 3">
    <name type="scientific">Rarispira pelagica</name>
    <dbReference type="NCBI Taxonomy" id="3141764"/>
    <lineage>
        <taxon>Bacteria</taxon>
        <taxon>Pseudomonadati</taxon>
        <taxon>Spirochaetota</taxon>
        <taxon>Spirochaetia</taxon>
        <taxon>Winmispirales</taxon>
        <taxon>Winmispiraceae</taxon>
        <taxon>Rarispira</taxon>
    </lineage>
</organism>
<dbReference type="RefSeq" id="WP_420069835.1">
    <property type="nucleotide sequence ID" value="NZ_JBCHKQ010000003.1"/>
</dbReference>
<feature type="transmembrane region" description="Helical" evidence="1">
    <location>
        <begin position="146"/>
        <end position="172"/>
    </location>
</feature>
<comment type="caution">
    <text evidence="2">The sequence shown here is derived from an EMBL/GenBank/DDBJ whole genome shotgun (WGS) entry which is preliminary data.</text>
</comment>
<reference evidence="2 3" key="1">
    <citation type="submission" date="2024-03" db="EMBL/GenBank/DDBJ databases">
        <title>Ignisphaera cupida sp. nov., a hyperthermophilic hydrolytic archaeon from a hot spring of Kamchatka, and proposal of Ignisphaeraceae fam. nov.</title>
        <authorList>
            <person name="Podosokorskaya O.A."/>
            <person name="Elcheninov A.G."/>
            <person name="Maltseva A.I."/>
            <person name="Zayulina K.S."/>
            <person name="Novikov A."/>
            <person name="Merkel A.Y."/>
        </authorList>
    </citation>
    <scope>NUCLEOTIDE SEQUENCE [LARGE SCALE GENOMIC DNA]</scope>
    <source>
        <strain evidence="2 3">38H-sp</strain>
    </source>
</reference>
<keyword evidence="1" id="KW-0812">Transmembrane</keyword>
<feature type="transmembrane region" description="Helical" evidence="1">
    <location>
        <begin position="178"/>
        <end position="197"/>
    </location>
</feature>
<evidence type="ECO:0008006" key="4">
    <source>
        <dbReference type="Google" id="ProtNLM"/>
    </source>
</evidence>
<dbReference type="EMBL" id="JBCHKQ010000003">
    <property type="protein sequence ID" value="MEM5948385.1"/>
    <property type="molecule type" value="Genomic_DNA"/>
</dbReference>